<name>A0ABQ4WMJ0_9ASTR</name>
<dbReference type="Proteomes" id="UP001151760">
    <property type="component" value="Unassembled WGS sequence"/>
</dbReference>
<comment type="caution">
    <text evidence="1">The sequence shown here is derived from an EMBL/GenBank/DDBJ whole genome shotgun (WGS) entry which is preliminary data.</text>
</comment>
<reference evidence="1" key="1">
    <citation type="journal article" date="2022" name="Int. J. Mol. Sci.">
        <title>Draft Genome of Tanacetum Coccineum: Genomic Comparison of Closely Related Tanacetum-Family Plants.</title>
        <authorList>
            <person name="Yamashiro T."/>
            <person name="Shiraishi A."/>
            <person name="Nakayama K."/>
            <person name="Satake H."/>
        </authorList>
    </citation>
    <scope>NUCLEOTIDE SEQUENCE</scope>
</reference>
<evidence type="ECO:0000313" key="2">
    <source>
        <dbReference type="Proteomes" id="UP001151760"/>
    </source>
</evidence>
<reference evidence="1" key="2">
    <citation type="submission" date="2022-01" db="EMBL/GenBank/DDBJ databases">
        <authorList>
            <person name="Yamashiro T."/>
            <person name="Shiraishi A."/>
            <person name="Satake H."/>
            <person name="Nakayama K."/>
        </authorList>
    </citation>
    <scope>NUCLEOTIDE SEQUENCE</scope>
</reference>
<dbReference type="EMBL" id="BQNB010008773">
    <property type="protein sequence ID" value="GJS54100.1"/>
    <property type="molecule type" value="Genomic_DNA"/>
</dbReference>
<protein>
    <submittedName>
        <fullName evidence="1">Uncharacterized protein</fullName>
    </submittedName>
</protein>
<evidence type="ECO:0000313" key="1">
    <source>
        <dbReference type="EMBL" id="GJS54100.1"/>
    </source>
</evidence>
<proteinExistence type="predicted"/>
<organism evidence="1 2">
    <name type="scientific">Tanacetum coccineum</name>
    <dbReference type="NCBI Taxonomy" id="301880"/>
    <lineage>
        <taxon>Eukaryota</taxon>
        <taxon>Viridiplantae</taxon>
        <taxon>Streptophyta</taxon>
        <taxon>Embryophyta</taxon>
        <taxon>Tracheophyta</taxon>
        <taxon>Spermatophyta</taxon>
        <taxon>Magnoliopsida</taxon>
        <taxon>eudicotyledons</taxon>
        <taxon>Gunneridae</taxon>
        <taxon>Pentapetalae</taxon>
        <taxon>asterids</taxon>
        <taxon>campanulids</taxon>
        <taxon>Asterales</taxon>
        <taxon>Asteraceae</taxon>
        <taxon>Asteroideae</taxon>
        <taxon>Anthemideae</taxon>
        <taxon>Anthemidinae</taxon>
        <taxon>Tanacetum</taxon>
    </lineage>
</organism>
<keyword evidence="2" id="KW-1185">Reference proteome</keyword>
<gene>
    <name evidence="1" type="ORF">Tco_0627462</name>
</gene>
<sequence>MAAGGCLCCQNIYIKPALRICLCGSLMVPTADLVSAVVTCFPFCYAQFDIADWLVLCHLSLGLLLYSPPSCWCPMISAMNSFELLTIHFNCLDLFQLTHTYLSSVLNPHHRLTVPPLIRVGKLFVLSVNQTVSSWSILDIQ</sequence>
<accession>A0ABQ4WMJ0</accession>